<accession>A0ABT3Y592</accession>
<protein>
    <submittedName>
        <fullName evidence="2">Uncharacterized protein</fullName>
    </submittedName>
</protein>
<keyword evidence="3" id="KW-1185">Reference proteome</keyword>
<evidence type="ECO:0000313" key="2">
    <source>
        <dbReference type="EMBL" id="MCX8533323.1"/>
    </source>
</evidence>
<dbReference type="Proteomes" id="UP001070176">
    <property type="component" value="Unassembled WGS sequence"/>
</dbReference>
<proteinExistence type="predicted"/>
<sequence>MKFAFSFLSLLSFLCIQAQENDSMRNDKIEDVVVVLGREKIVCQKIYDQEKTIYEKQSKELRKLNFETLFDEILKLKELQKLKSDERKILVFNPNYTTIISSCGNNSYYNCKHYEKHIHDEVFEKVWKKNNYLKIQKFFDNKLIIPLVGSPFSSFEQNMRDENNYLKKHNIKPLLKGIYWNLNNEKKEFYYSAYQKSTENLEIHLLKYKMMSEDYLQLDMSLFPVSEENSIIYRVKIIVGNEEKELNRLNILYQYKDGNWKFLKEEKLTLA</sequence>
<reference evidence="2" key="1">
    <citation type="submission" date="2022-10" db="EMBL/GenBank/DDBJ databases">
        <title>Chryseobacterium sp. nov., a novel bacterial species.</title>
        <authorList>
            <person name="Cao Y."/>
        </authorList>
    </citation>
    <scope>NUCLEOTIDE SEQUENCE</scope>
    <source>
        <strain evidence="2">KC 927</strain>
    </source>
</reference>
<dbReference type="RefSeq" id="WP_267281824.1">
    <property type="nucleotide sequence ID" value="NZ_JAOVZV010000015.1"/>
</dbReference>
<evidence type="ECO:0000256" key="1">
    <source>
        <dbReference type="SAM" id="SignalP"/>
    </source>
</evidence>
<organism evidence="2 3">
    <name type="scientific">Chryseobacterium luquanense</name>
    <dbReference type="NCBI Taxonomy" id="2983766"/>
    <lineage>
        <taxon>Bacteria</taxon>
        <taxon>Pseudomonadati</taxon>
        <taxon>Bacteroidota</taxon>
        <taxon>Flavobacteriia</taxon>
        <taxon>Flavobacteriales</taxon>
        <taxon>Weeksellaceae</taxon>
        <taxon>Chryseobacterium group</taxon>
        <taxon>Chryseobacterium</taxon>
    </lineage>
</organism>
<dbReference type="EMBL" id="JAOVZV010000015">
    <property type="protein sequence ID" value="MCX8533323.1"/>
    <property type="molecule type" value="Genomic_DNA"/>
</dbReference>
<gene>
    <name evidence="2" type="ORF">OEA66_13280</name>
</gene>
<evidence type="ECO:0000313" key="3">
    <source>
        <dbReference type="Proteomes" id="UP001070176"/>
    </source>
</evidence>
<feature type="chain" id="PRO_5045406850" evidence="1">
    <location>
        <begin position="19"/>
        <end position="271"/>
    </location>
</feature>
<feature type="signal peptide" evidence="1">
    <location>
        <begin position="1"/>
        <end position="18"/>
    </location>
</feature>
<comment type="caution">
    <text evidence="2">The sequence shown here is derived from an EMBL/GenBank/DDBJ whole genome shotgun (WGS) entry which is preliminary data.</text>
</comment>
<keyword evidence="1" id="KW-0732">Signal</keyword>
<name>A0ABT3Y592_9FLAO</name>